<dbReference type="SUPFAM" id="SSF54523">
    <property type="entry name" value="Pili subunits"/>
    <property type="match status" value="1"/>
</dbReference>
<keyword evidence="1" id="KW-0472">Membrane</keyword>
<dbReference type="InterPro" id="IPR012902">
    <property type="entry name" value="N_methyl_site"/>
</dbReference>
<protein>
    <recommendedName>
        <fullName evidence="4">Type II secretion system protein GspG C-terminal domain-containing protein</fullName>
    </recommendedName>
</protein>
<proteinExistence type="predicted"/>
<dbReference type="AlphaFoldDB" id="A0A1F6EG19"/>
<comment type="caution">
    <text evidence="2">The sequence shown here is derived from an EMBL/GenBank/DDBJ whole genome shotgun (WGS) entry which is preliminary data.</text>
</comment>
<dbReference type="Proteomes" id="UP000177306">
    <property type="component" value="Unassembled WGS sequence"/>
</dbReference>
<dbReference type="Pfam" id="PF07963">
    <property type="entry name" value="N_methyl"/>
    <property type="match status" value="1"/>
</dbReference>
<dbReference type="NCBIfam" id="TIGR02532">
    <property type="entry name" value="IV_pilin_GFxxxE"/>
    <property type="match status" value="1"/>
</dbReference>
<dbReference type="Gene3D" id="3.30.700.10">
    <property type="entry name" value="Glycoprotein, Type 4 Pilin"/>
    <property type="match status" value="1"/>
</dbReference>
<feature type="transmembrane region" description="Helical" evidence="1">
    <location>
        <begin position="6"/>
        <end position="31"/>
    </location>
</feature>
<name>A0A1F6EG19_9BACT</name>
<organism evidence="2 3">
    <name type="scientific">Candidatus Kaiserbacteria bacterium RIFCSPLOWO2_01_FULL_53_17</name>
    <dbReference type="NCBI Taxonomy" id="1798511"/>
    <lineage>
        <taxon>Bacteria</taxon>
        <taxon>Candidatus Kaiseribacteriota</taxon>
    </lineage>
</organism>
<gene>
    <name evidence="2" type="ORF">A3A38_02875</name>
</gene>
<accession>A0A1F6EG19</accession>
<evidence type="ECO:0000256" key="1">
    <source>
        <dbReference type="SAM" id="Phobius"/>
    </source>
</evidence>
<evidence type="ECO:0000313" key="2">
    <source>
        <dbReference type="EMBL" id="OGG72591.1"/>
    </source>
</evidence>
<dbReference type="EMBL" id="MFLY01000038">
    <property type="protein sequence ID" value="OGG72591.1"/>
    <property type="molecule type" value="Genomic_DNA"/>
</dbReference>
<dbReference type="InterPro" id="IPR045584">
    <property type="entry name" value="Pilin-like"/>
</dbReference>
<evidence type="ECO:0000313" key="3">
    <source>
        <dbReference type="Proteomes" id="UP000177306"/>
    </source>
</evidence>
<sequence>MTRKGFTLIELLVVVAIIGILSVASFATLGGTRGKARDARRISEVKQMQLILTIENTTLVGARAVTKSGGGACSGDTAQCTGPGDIVSFPEFVDPSAPTAVCAAGSAAICKYGIYQLAGGGSPTTADYELCFWLEDPATAGLSGSAGVHKVTSSSGTITAGCS</sequence>
<keyword evidence="1" id="KW-1133">Transmembrane helix</keyword>
<reference evidence="2 3" key="1">
    <citation type="journal article" date="2016" name="Nat. Commun.">
        <title>Thousands of microbial genomes shed light on interconnected biogeochemical processes in an aquifer system.</title>
        <authorList>
            <person name="Anantharaman K."/>
            <person name="Brown C.T."/>
            <person name="Hug L.A."/>
            <person name="Sharon I."/>
            <person name="Castelle C.J."/>
            <person name="Probst A.J."/>
            <person name="Thomas B.C."/>
            <person name="Singh A."/>
            <person name="Wilkins M.J."/>
            <person name="Karaoz U."/>
            <person name="Brodie E.L."/>
            <person name="Williams K.H."/>
            <person name="Hubbard S.S."/>
            <person name="Banfield J.F."/>
        </authorList>
    </citation>
    <scope>NUCLEOTIDE SEQUENCE [LARGE SCALE GENOMIC DNA]</scope>
</reference>
<keyword evidence="1" id="KW-0812">Transmembrane</keyword>
<dbReference type="PROSITE" id="PS00409">
    <property type="entry name" value="PROKAR_NTER_METHYL"/>
    <property type="match status" value="1"/>
</dbReference>
<evidence type="ECO:0008006" key="4">
    <source>
        <dbReference type="Google" id="ProtNLM"/>
    </source>
</evidence>